<evidence type="ECO:0000256" key="2">
    <source>
        <dbReference type="PIRSR" id="PIRSR640255-2"/>
    </source>
</evidence>
<dbReference type="InterPro" id="IPR044929">
    <property type="entry name" value="DNA/RNA_non-sp_Endonuclease_sf"/>
</dbReference>
<evidence type="ECO:0000256" key="1">
    <source>
        <dbReference type="PIRSR" id="PIRSR640255-1"/>
    </source>
</evidence>
<dbReference type="GO" id="GO:0046872">
    <property type="term" value="F:metal ion binding"/>
    <property type="evidence" value="ECO:0007669"/>
    <property type="project" value="UniProtKB-KW"/>
</dbReference>
<evidence type="ECO:0000259" key="4">
    <source>
        <dbReference type="SMART" id="SM00477"/>
    </source>
</evidence>
<name>A0A250KPS1_9GAMM</name>
<dbReference type="PANTHER" id="PTHR13966:SF5">
    <property type="entry name" value="ENDONUCLEASE G, MITOCHONDRIAL"/>
    <property type="match status" value="1"/>
</dbReference>
<dbReference type="Pfam" id="PF01223">
    <property type="entry name" value="Endonuclease_NS"/>
    <property type="match status" value="1"/>
</dbReference>
<dbReference type="GO" id="GO:0004519">
    <property type="term" value="F:endonuclease activity"/>
    <property type="evidence" value="ECO:0007669"/>
    <property type="project" value="UniProtKB-KW"/>
</dbReference>
<accession>A0A250KPS1</accession>
<keyword evidence="3" id="KW-0732">Signal</keyword>
<dbReference type="Proteomes" id="UP000266313">
    <property type="component" value="Chromosome"/>
</dbReference>
<feature type="domain" description="ENPP1-3/EXOG-like endonuclease/phosphodiesterase" evidence="4">
    <location>
        <begin position="55"/>
        <end position="243"/>
    </location>
</feature>
<evidence type="ECO:0000256" key="3">
    <source>
        <dbReference type="SAM" id="SignalP"/>
    </source>
</evidence>
<dbReference type="SMART" id="SM00892">
    <property type="entry name" value="Endonuclease_NS"/>
    <property type="match status" value="1"/>
</dbReference>
<dbReference type="AlphaFoldDB" id="A0A250KPS1"/>
<dbReference type="PANTHER" id="PTHR13966">
    <property type="entry name" value="ENDONUCLEASE RELATED"/>
    <property type="match status" value="1"/>
</dbReference>
<reference evidence="6 7" key="1">
    <citation type="submission" date="2016-12" db="EMBL/GenBank/DDBJ databases">
        <title>Genome sequencing of Methylocaldum marinum.</title>
        <authorList>
            <person name="Takeuchi M."/>
            <person name="Kamagata Y."/>
            <person name="Hiraoka S."/>
            <person name="Oshima K."/>
            <person name="Hattori M."/>
            <person name="Iwasaki W."/>
        </authorList>
    </citation>
    <scope>NUCLEOTIDE SEQUENCE [LARGE SCALE GENOMIC DNA]</scope>
    <source>
        <strain evidence="6 7">S8</strain>
    </source>
</reference>
<feature type="chain" id="PRO_5012332095" evidence="3">
    <location>
        <begin position="20"/>
        <end position="264"/>
    </location>
</feature>
<dbReference type="OrthoDB" id="9811262at2"/>
<dbReference type="RefSeq" id="WP_119629192.1">
    <property type="nucleotide sequence ID" value="NZ_AP017928.1"/>
</dbReference>
<evidence type="ECO:0000313" key="7">
    <source>
        <dbReference type="Proteomes" id="UP000266313"/>
    </source>
</evidence>
<dbReference type="GO" id="GO:0016787">
    <property type="term" value="F:hydrolase activity"/>
    <property type="evidence" value="ECO:0007669"/>
    <property type="project" value="InterPro"/>
</dbReference>
<evidence type="ECO:0000259" key="5">
    <source>
        <dbReference type="SMART" id="SM00892"/>
    </source>
</evidence>
<feature type="domain" description="DNA/RNA non-specific endonuclease/pyrophosphatase/phosphodiesterase" evidence="5">
    <location>
        <begin position="54"/>
        <end position="243"/>
    </location>
</feature>
<proteinExistence type="predicted"/>
<evidence type="ECO:0000313" key="6">
    <source>
        <dbReference type="EMBL" id="BBA33598.1"/>
    </source>
</evidence>
<feature type="binding site" evidence="2">
    <location>
        <position position="146"/>
    </location>
    <ligand>
        <name>Mg(2+)</name>
        <dbReference type="ChEBI" id="CHEBI:18420"/>
        <note>catalytic</note>
    </ligand>
</feature>
<gene>
    <name evidence="6" type="ORF">sS8_1640</name>
</gene>
<dbReference type="KEGG" id="mmai:sS8_1640"/>
<dbReference type="SMART" id="SM00477">
    <property type="entry name" value="NUC"/>
    <property type="match status" value="1"/>
</dbReference>
<feature type="active site" description="Proton acceptor" evidence="1">
    <location>
        <position position="115"/>
    </location>
</feature>
<dbReference type="Gene3D" id="3.40.570.10">
    <property type="entry name" value="Extracellular Endonuclease, subunit A"/>
    <property type="match status" value="1"/>
</dbReference>
<dbReference type="InterPro" id="IPR001604">
    <property type="entry name" value="Endo_G_ENPP1-like_dom"/>
</dbReference>
<dbReference type="InterPro" id="IPR040255">
    <property type="entry name" value="Non-specific_endonuclease"/>
</dbReference>
<dbReference type="EMBL" id="AP017928">
    <property type="protein sequence ID" value="BBA33598.1"/>
    <property type="molecule type" value="Genomic_DNA"/>
</dbReference>
<sequence>MRRLILLPLILSVALSACTIVPRGGVSADTPSRAGKIALPPTEIHREGNFLRLDYEGFTVWIDCEKRGAVKFRYNAQHDDGKEPRSDSFRIDPYVPKECQQISAKGYGHGYDRGHQVPANHLDDSAVAIKQSNYMTNILPQVSQMNRGAWKLTEEIVECYRDIDELLVIGGVIWGNNPADDYFVKTHGVKTPDAFWKVVVRGDGRAIAWIVPNTKDAVEKELDRYLVTVADIERLIREKLPVAGDARTTKPKASWVVPIGCDKG</sequence>
<dbReference type="PROSITE" id="PS51257">
    <property type="entry name" value="PROKAR_LIPOPROTEIN"/>
    <property type="match status" value="1"/>
</dbReference>
<keyword evidence="6" id="KW-0540">Nuclease</keyword>
<dbReference type="GO" id="GO:0003676">
    <property type="term" value="F:nucleic acid binding"/>
    <property type="evidence" value="ECO:0007669"/>
    <property type="project" value="InterPro"/>
</dbReference>
<keyword evidence="2" id="KW-0479">Metal-binding</keyword>
<keyword evidence="6" id="KW-0378">Hydrolase</keyword>
<dbReference type="SUPFAM" id="SSF54060">
    <property type="entry name" value="His-Me finger endonucleases"/>
    <property type="match status" value="1"/>
</dbReference>
<protein>
    <submittedName>
        <fullName evidence="6">DNA/RNA endonuclease G, NUC1</fullName>
    </submittedName>
</protein>
<dbReference type="InterPro" id="IPR044925">
    <property type="entry name" value="His-Me_finger_sf"/>
</dbReference>
<dbReference type="InterPro" id="IPR020821">
    <property type="entry name" value="ENPP1-3/EXOG-like_nuc-like"/>
</dbReference>
<keyword evidence="7" id="KW-1185">Reference proteome</keyword>
<feature type="signal peptide" evidence="3">
    <location>
        <begin position="1"/>
        <end position="19"/>
    </location>
</feature>
<keyword evidence="6" id="KW-0255">Endonuclease</keyword>
<organism evidence="6 7">
    <name type="scientific">Methylocaldum marinum</name>
    <dbReference type="NCBI Taxonomy" id="1432792"/>
    <lineage>
        <taxon>Bacteria</taxon>
        <taxon>Pseudomonadati</taxon>
        <taxon>Pseudomonadota</taxon>
        <taxon>Gammaproteobacteria</taxon>
        <taxon>Methylococcales</taxon>
        <taxon>Methylococcaceae</taxon>
        <taxon>Methylocaldum</taxon>
    </lineage>
</organism>